<feature type="chain" id="PRO_5010353854" evidence="11">
    <location>
        <begin position="25"/>
        <end position="404"/>
    </location>
</feature>
<dbReference type="EMBL" id="FNKP01000001">
    <property type="protein sequence ID" value="SDQ56767.1"/>
    <property type="molecule type" value="Genomic_DNA"/>
</dbReference>
<keyword evidence="4" id="KW-1134">Transmembrane beta strand</keyword>
<evidence type="ECO:0000256" key="6">
    <source>
        <dbReference type="ARBA" id="ARBA00022729"/>
    </source>
</evidence>
<dbReference type="CDD" id="cd00342">
    <property type="entry name" value="gram_neg_porins"/>
    <property type="match status" value="1"/>
</dbReference>
<dbReference type="AlphaFoldDB" id="A0A1H1BXU8"/>
<keyword evidence="7" id="KW-0406">Ion transport</keyword>
<evidence type="ECO:0000256" key="2">
    <source>
        <dbReference type="ARBA" id="ARBA00011233"/>
    </source>
</evidence>
<keyword evidence="9" id="KW-0472">Membrane</keyword>
<feature type="signal peptide" evidence="11">
    <location>
        <begin position="1"/>
        <end position="24"/>
    </location>
</feature>
<evidence type="ECO:0000259" key="12">
    <source>
        <dbReference type="Pfam" id="PF13609"/>
    </source>
</evidence>
<dbReference type="PANTHER" id="PTHR34501">
    <property type="entry name" value="PROTEIN YDDL-RELATED"/>
    <property type="match status" value="1"/>
</dbReference>
<evidence type="ECO:0000256" key="4">
    <source>
        <dbReference type="ARBA" id="ARBA00022452"/>
    </source>
</evidence>
<evidence type="ECO:0000256" key="3">
    <source>
        <dbReference type="ARBA" id="ARBA00022448"/>
    </source>
</evidence>
<dbReference type="Proteomes" id="UP000183487">
    <property type="component" value="Unassembled WGS sequence"/>
</dbReference>
<evidence type="ECO:0000256" key="8">
    <source>
        <dbReference type="ARBA" id="ARBA00023114"/>
    </source>
</evidence>
<dbReference type="Pfam" id="PF13609">
    <property type="entry name" value="Porin_4"/>
    <property type="match status" value="1"/>
</dbReference>
<keyword evidence="5" id="KW-0812">Transmembrane</keyword>
<evidence type="ECO:0000256" key="1">
    <source>
        <dbReference type="ARBA" id="ARBA00004571"/>
    </source>
</evidence>
<gene>
    <name evidence="13" type="ORF">SAMN05443245_1872</name>
</gene>
<keyword evidence="8" id="KW-0626">Porin</keyword>
<keyword evidence="14" id="KW-1185">Reference proteome</keyword>
<keyword evidence="3" id="KW-0813">Transport</keyword>
<dbReference type="PANTHER" id="PTHR34501:SF9">
    <property type="entry name" value="MAJOR OUTER MEMBRANE PROTEIN P.IA"/>
    <property type="match status" value="1"/>
</dbReference>
<protein>
    <submittedName>
        <fullName evidence="13">Outer membrane protein (Porin)</fullName>
    </submittedName>
</protein>
<proteinExistence type="predicted"/>
<dbReference type="GO" id="GO:0034220">
    <property type="term" value="P:monoatomic ion transmembrane transport"/>
    <property type="evidence" value="ECO:0007669"/>
    <property type="project" value="InterPro"/>
</dbReference>
<dbReference type="OrthoDB" id="8982743at2"/>
<dbReference type="PRINTS" id="PR00182">
    <property type="entry name" value="ECOLNEIPORIN"/>
</dbReference>
<keyword evidence="6 11" id="KW-0732">Signal</keyword>
<organism evidence="13 14">
    <name type="scientific">Paraburkholderia fungorum</name>
    <dbReference type="NCBI Taxonomy" id="134537"/>
    <lineage>
        <taxon>Bacteria</taxon>
        <taxon>Pseudomonadati</taxon>
        <taxon>Pseudomonadota</taxon>
        <taxon>Betaproteobacteria</taxon>
        <taxon>Burkholderiales</taxon>
        <taxon>Burkholderiaceae</taxon>
        <taxon>Paraburkholderia</taxon>
    </lineage>
</organism>
<dbReference type="GO" id="GO:0046930">
    <property type="term" value="C:pore complex"/>
    <property type="evidence" value="ECO:0007669"/>
    <property type="project" value="UniProtKB-KW"/>
</dbReference>
<evidence type="ECO:0000256" key="11">
    <source>
        <dbReference type="SAM" id="SignalP"/>
    </source>
</evidence>
<dbReference type="SUPFAM" id="SSF56935">
    <property type="entry name" value="Porins"/>
    <property type="match status" value="1"/>
</dbReference>
<keyword evidence="10" id="KW-0998">Cell outer membrane</keyword>
<comment type="subcellular location">
    <subcellularLocation>
        <location evidence="1">Cell outer membrane</location>
        <topology evidence="1">Multi-pass membrane protein</topology>
    </subcellularLocation>
</comment>
<accession>A0A1H1BXU8</accession>
<dbReference type="RefSeq" id="WP_074764029.1">
    <property type="nucleotide sequence ID" value="NZ_FNKP01000001.1"/>
</dbReference>
<evidence type="ECO:0000256" key="7">
    <source>
        <dbReference type="ARBA" id="ARBA00023065"/>
    </source>
</evidence>
<evidence type="ECO:0000313" key="13">
    <source>
        <dbReference type="EMBL" id="SDQ56767.1"/>
    </source>
</evidence>
<dbReference type="InterPro" id="IPR050298">
    <property type="entry name" value="Gram-neg_bact_OMP"/>
</dbReference>
<evidence type="ECO:0000256" key="10">
    <source>
        <dbReference type="ARBA" id="ARBA00023237"/>
    </source>
</evidence>
<reference evidence="14" key="1">
    <citation type="submission" date="2016-10" db="EMBL/GenBank/DDBJ databases">
        <authorList>
            <person name="Varghese N."/>
            <person name="Submissions S."/>
        </authorList>
    </citation>
    <scope>NUCLEOTIDE SEQUENCE [LARGE SCALE GENOMIC DNA]</scope>
    <source>
        <strain evidence="14">GAS106B</strain>
    </source>
</reference>
<feature type="domain" description="Porin" evidence="12">
    <location>
        <begin position="12"/>
        <end position="356"/>
    </location>
</feature>
<dbReference type="InterPro" id="IPR033900">
    <property type="entry name" value="Gram_neg_porin_domain"/>
</dbReference>
<comment type="subunit">
    <text evidence="2">Homotrimer.</text>
</comment>
<evidence type="ECO:0000256" key="5">
    <source>
        <dbReference type="ARBA" id="ARBA00022692"/>
    </source>
</evidence>
<dbReference type="InterPro" id="IPR001702">
    <property type="entry name" value="Porin_Gram-ve"/>
</dbReference>
<dbReference type="InterPro" id="IPR023614">
    <property type="entry name" value="Porin_dom_sf"/>
</dbReference>
<name>A0A1H1BXU8_9BURK</name>
<dbReference type="GO" id="GO:0009279">
    <property type="term" value="C:cell outer membrane"/>
    <property type="evidence" value="ECO:0007669"/>
    <property type="project" value="UniProtKB-SubCell"/>
</dbReference>
<dbReference type="Gene3D" id="2.40.160.10">
    <property type="entry name" value="Porin"/>
    <property type="match status" value="1"/>
</dbReference>
<sequence length="404" mass="42133">MADKFVKRSALALAALGLSIGAHAQSSVTLYGTVDAGLVYTTNQQTTHADGSTSGHANYQLAGGNLVPSRWGLMGTEDIGGGTTVNFTLENSFLTGNGAMLQSNTLFNRNAWVGVSNGTYGSLTLGRQYDPFSDYLGAYASSNNWATLYGSHFGDVDNLNEAFNFNNSIKYISPSFGGLTVGGLFSLGGVAGNFSQNKGWSLAANYANGPLSLSAGYLELNQPLQAALGGTSGYIGDFSCANESASFCLLQDASKVRIFGAGGSYAFGKASVALTYTHTKLSQSQYFATAARPDGADISFDIAELNTTYALAPDLQLGFAYIFNDAKPSGGSSTRIHQVNLGAVYSLSKRTAVYAVAIGQKSSGAGLGINPSTGDTENLAQIPNIVNSDTDKQLSVIVGLRHNF</sequence>
<evidence type="ECO:0000256" key="9">
    <source>
        <dbReference type="ARBA" id="ARBA00023136"/>
    </source>
</evidence>
<evidence type="ECO:0000313" key="14">
    <source>
        <dbReference type="Proteomes" id="UP000183487"/>
    </source>
</evidence>
<dbReference type="GO" id="GO:0015288">
    <property type="term" value="F:porin activity"/>
    <property type="evidence" value="ECO:0007669"/>
    <property type="project" value="UniProtKB-KW"/>
</dbReference>